<protein>
    <submittedName>
        <fullName evidence="1">Uncharacterized protein</fullName>
    </submittedName>
</protein>
<evidence type="ECO:0000313" key="1">
    <source>
        <dbReference type="EMBL" id="KAF9582413.1"/>
    </source>
</evidence>
<dbReference type="Proteomes" id="UP000780801">
    <property type="component" value="Unassembled WGS sequence"/>
</dbReference>
<comment type="caution">
    <text evidence="1">The sequence shown here is derived from an EMBL/GenBank/DDBJ whole genome shotgun (WGS) entry which is preliminary data.</text>
</comment>
<feature type="non-terminal residue" evidence="1">
    <location>
        <position position="1"/>
    </location>
</feature>
<proteinExistence type="predicted"/>
<reference evidence="1" key="1">
    <citation type="journal article" date="2020" name="Fungal Divers.">
        <title>Resolving the Mortierellaceae phylogeny through synthesis of multi-gene phylogenetics and phylogenomics.</title>
        <authorList>
            <person name="Vandepol N."/>
            <person name="Liber J."/>
            <person name="Desiro A."/>
            <person name="Na H."/>
            <person name="Kennedy M."/>
            <person name="Barry K."/>
            <person name="Grigoriev I.V."/>
            <person name="Miller A.N."/>
            <person name="O'Donnell K."/>
            <person name="Stajich J.E."/>
            <person name="Bonito G."/>
        </authorList>
    </citation>
    <scope>NUCLEOTIDE SEQUENCE</scope>
    <source>
        <strain evidence="1">KOD1015</strain>
    </source>
</reference>
<sequence length="130" mass="14776">MIEALKKGCLRRLQEDAAADITKFFQANRDKSARDATSSQRQSAFKEAQLALTVLPRKTMTFAEDYYRNSITDIISQSSAKLKNDMRAAADSDVITLWRDIVTNNTDAHHLSKIVVFLVARLPRPYHPHQ</sequence>
<accession>A0A9P6KEZ5</accession>
<name>A0A9P6KEZ5_9FUNG</name>
<organism evidence="1 2">
    <name type="scientific">Lunasporangiospora selenospora</name>
    <dbReference type="NCBI Taxonomy" id="979761"/>
    <lineage>
        <taxon>Eukaryota</taxon>
        <taxon>Fungi</taxon>
        <taxon>Fungi incertae sedis</taxon>
        <taxon>Mucoromycota</taxon>
        <taxon>Mortierellomycotina</taxon>
        <taxon>Mortierellomycetes</taxon>
        <taxon>Mortierellales</taxon>
        <taxon>Mortierellaceae</taxon>
        <taxon>Lunasporangiospora</taxon>
    </lineage>
</organism>
<gene>
    <name evidence="1" type="ORF">BGW38_000242</name>
</gene>
<dbReference type="EMBL" id="JAABOA010001061">
    <property type="protein sequence ID" value="KAF9582413.1"/>
    <property type="molecule type" value="Genomic_DNA"/>
</dbReference>
<keyword evidence="2" id="KW-1185">Reference proteome</keyword>
<dbReference type="AlphaFoldDB" id="A0A9P6KEZ5"/>
<evidence type="ECO:0000313" key="2">
    <source>
        <dbReference type="Proteomes" id="UP000780801"/>
    </source>
</evidence>